<name>A0A9C7V1A8_CITAM</name>
<comment type="caution">
    <text evidence="2">The sequence shown here is derived from an EMBL/GenBank/DDBJ whole genome shotgun (WGS) entry which is preliminary data.</text>
</comment>
<evidence type="ECO:0000256" key="1">
    <source>
        <dbReference type="SAM" id="Coils"/>
    </source>
</evidence>
<gene>
    <name evidence="2" type="ORF">JD854_RS03070</name>
</gene>
<accession>A0A9C7V1A8</accession>
<keyword evidence="1" id="KW-0175">Coiled coil</keyword>
<feature type="coiled-coil region" evidence="1">
    <location>
        <begin position="33"/>
        <end position="60"/>
    </location>
</feature>
<evidence type="ECO:0000313" key="2">
    <source>
        <dbReference type="EMBL" id="HCD1254046.1"/>
    </source>
</evidence>
<dbReference type="EMBL" id="DACYAJ020000003">
    <property type="protein sequence ID" value="HCD1254046.1"/>
    <property type="molecule type" value="Genomic_DNA"/>
</dbReference>
<reference evidence="2" key="1">
    <citation type="journal article" date="2018" name="Genome Biol.">
        <title>SKESA: strategic k-mer extension for scrupulous assemblies.</title>
        <authorList>
            <person name="Souvorov A."/>
            <person name="Agarwala R."/>
            <person name="Lipman D.J."/>
        </authorList>
    </citation>
    <scope>NUCLEOTIDE SEQUENCE</scope>
    <source>
        <strain evidence="2">CAV1698</strain>
    </source>
</reference>
<organism evidence="2 3">
    <name type="scientific">Citrobacter amalonaticus</name>
    <dbReference type="NCBI Taxonomy" id="35703"/>
    <lineage>
        <taxon>Bacteria</taxon>
        <taxon>Pseudomonadati</taxon>
        <taxon>Pseudomonadota</taxon>
        <taxon>Gammaproteobacteria</taxon>
        <taxon>Enterobacterales</taxon>
        <taxon>Enterobacteriaceae</taxon>
        <taxon>Citrobacter</taxon>
    </lineage>
</organism>
<proteinExistence type="predicted"/>
<reference evidence="2" key="2">
    <citation type="submission" date="2022-05" db="EMBL/GenBank/DDBJ databases">
        <authorList>
            <consortium name="NCBI Pathogen Detection Project"/>
        </authorList>
    </citation>
    <scope>NUCLEOTIDE SEQUENCE</scope>
    <source>
        <strain evidence="2">CAV1698</strain>
    </source>
</reference>
<dbReference type="AlphaFoldDB" id="A0A9C7V1A8"/>
<evidence type="ECO:0000313" key="3">
    <source>
        <dbReference type="Proteomes" id="UP000862426"/>
    </source>
</evidence>
<protein>
    <submittedName>
        <fullName evidence="2">Uncharacterized protein</fullName>
    </submittedName>
</protein>
<sequence>MRPKHVNHAEKAITQIVHAKAILALIASQDTNSAAVENALEAITEMLERAEEELAEVRHA</sequence>
<dbReference type="Proteomes" id="UP000862426">
    <property type="component" value="Unassembled WGS sequence"/>
</dbReference>